<evidence type="ECO:0000313" key="1">
    <source>
        <dbReference type="EMBL" id="MCA9754453.1"/>
    </source>
</evidence>
<evidence type="ECO:0008006" key="3">
    <source>
        <dbReference type="Google" id="ProtNLM"/>
    </source>
</evidence>
<accession>A0A956N8W8</accession>
<organism evidence="1 2">
    <name type="scientific">Eiseniibacteriota bacterium</name>
    <dbReference type="NCBI Taxonomy" id="2212470"/>
    <lineage>
        <taxon>Bacteria</taxon>
        <taxon>Candidatus Eiseniibacteriota</taxon>
    </lineage>
</organism>
<gene>
    <name evidence="1" type="ORF">KDA27_01520</name>
</gene>
<comment type="caution">
    <text evidence="1">The sequence shown here is derived from an EMBL/GenBank/DDBJ whole genome shotgun (WGS) entry which is preliminary data.</text>
</comment>
<name>A0A956N8W8_UNCEI</name>
<dbReference type="EMBL" id="JAGQHS010000004">
    <property type="protein sequence ID" value="MCA9754453.1"/>
    <property type="molecule type" value="Genomic_DNA"/>
</dbReference>
<dbReference type="AlphaFoldDB" id="A0A956N8W8"/>
<reference evidence="1" key="1">
    <citation type="submission" date="2020-04" db="EMBL/GenBank/DDBJ databases">
        <authorList>
            <person name="Zhang T."/>
        </authorList>
    </citation>
    <scope>NUCLEOTIDE SEQUENCE</scope>
    <source>
        <strain evidence="1">HKST-UBA02</strain>
    </source>
</reference>
<proteinExistence type="predicted"/>
<sequence>MRAARPEPRTEPGATALFRALSPTLLSALERAEGASRDGDVGSLRSALAQFDLALRQLGADDLSDDVARELHARIGNLAAFLGAARDQVLAELTVARRAQAYGADGPRAGRRIEGRA</sequence>
<dbReference type="Proteomes" id="UP000739538">
    <property type="component" value="Unassembled WGS sequence"/>
</dbReference>
<evidence type="ECO:0000313" key="2">
    <source>
        <dbReference type="Proteomes" id="UP000739538"/>
    </source>
</evidence>
<protein>
    <recommendedName>
        <fullName evidence="3">Flagellar protein FliT</fullName>
    </recommendedName>
</protein>
<reference evidence="1" key="2">
    <citation type="journal article" date="2021" name="Microbiome">
        <title>Successional dynamics and alternative stable states in a saline activated sludge microbial community over 9 years.</title>
        <authorList>
            <person name="Wang Y."/>
            <person name="Ye J."/>
            <person name="Ju F."/>
            <person name="Liu L."/>
            <person name="Boyd J.A."/>
            <person name="Deng Y."/>
            <person name="Parks D.H."/>
            <person name="Jiang X."/>
            <person name="Yin X."/>
            <person name="Woodcroft B.J."/>
            <person name="Tyson G.W."/>
            <person name="Hugenholtz P."/>
            <person name="Polz M.F."/>
            <person name="Zhang T."/>
        </authorList>
    </citation>
    <scope>NUCLEOTIDE SEQUENCE</scope>
    <source>
        <strain evidence="1">HKST-UBA02</strain>
    </source>
</reference>